<accession>A0ABW3LFE8</accession>
<proteinExistence type="predicted"/>
<dbReference type="RefSeq" id="WP_390358875.1">
    <property type="nucleotide sequence ID" value="NZ_JBHTKJ010000005.1"/>
</dbReference>
<organism evidence="2 3">
    <name type="scientific">Virgibacillus byunsanensis</name>
    <dbReference type="NCBI Taxonomy" id="570945"/>
    <lineage>
        <taxon>Bacteria</taxon>
        <taxon>Bacillati</taxon>
        <taxon>Bacillota</taxon>
        <taxon>Bacilli</taxon>
        <taxon>Bacillales</taxon>
        <taxon>Bacillaceae</taxon>
        <taxon>Virgibacillus</taxon>
    </lineage>
</organism>
<dbReference type="Proteomes" id="UP001597040">
    <property type="component" value="Unassembled WGS sequence"/>
</dbReference>
<reference evidence="3" key="1">
    <citation type="journal article" date="2019" name="Int. J. Syst. Evol. Microbiol.">
        <title>The Global Catalogue of Microorganisms (GCM) 10K type strain sequencing project: providing services to taxonomists for standard genome sequencing and annotation.</title>
        <authorList>
            <consortium name="The Broad Institute Genomics Platform"/>
            <consortium name="The Broad Institute Genome Sequencing Center for Infectious Disease"/>
            <person name="Wu L."/>
            <person name="Ma J."/>
        </authorList>
    </citation>
    <scope>NUCLEOTIDE SEQUENCE [LARGE SCALE GENOMIC DNA]</scope>
    <source>
        <strain evidence="3">CCUG 56754</strain>
    </source>
</reference>
<name>A0ABW3LFE8_9BACI</name>
<feature type="chain" id="PRO_5047226575" evidence="1">
    <location>
        <begin position="22"/>
        <end position="47"/>
    </location>
</feature>
<comment type="caution">
    <text evidence="2">The sequence shown here is derived from an EMBL/GenBank/DDBJ whole genome shotgun (WGS) entry which is preliminary data.</text>
</comment>
<evidence type="ECO:0000256" key="1">
    <source>
        <dbReference type="SAM" id="SignalP"/>
    </source>
</evidence>
<keyword evidence="1" id="KW-0732">Signal</keyword>
<dbReference type="EMBL" id="JBHTKJ010000005">
    <property type="protein sequence ID" value="MFD1037096.1"/>
    <property type="molecule type" value="Genomic_DNA"/>
</dbReference>
<evidence type="ECO:0000313" key="3">
    <source>
        <dbReference type="Proteomes" id="UP001597040"/>
    </source>
</evidence>
<protein>
    <submittedName>
        <fullName evidence="2">Uncharacterized protein</fullName>
    </submittedName>
</protein>
<gene>
    <name evidence="2" type="ORF">ACFQ3N_01465</name>
</gene>
<sequence>MKKVFTTITLGTLLVAGFLFAQDKQPLDTASDLEPSVLSIGNYEFNA</sequence>
<evidence type="ECO:0000313" key="2">
    <source>
        <dbReference type="EMBL" id="MFD1037096.1"/>
    </source>
</evidence>
<feature type="signal peptide" evidence="1">
    <location>
        <begin position="1"/>
        <end position="21"/>
    </location>
</feature>
<keyword evidence="3" id="KW-1185">Reference proteome</keyword>